<dbReference type="PANTHER" id="PTHR43859:SF4">
    <property type="entry name" value="BUTANOATE--COA LIGASE AAE1-RELATED"/>
    <property type="match status" value="1"/>
</dbReference>
<evidence type="ECO:0000256" key="1">
    <source>
        <dbReference type="ARBA" id="ARBA00006432"/>
    </source>
</evidence>
<dbReference type="InterPro" id="IPR045851">
    <property type="entry name" value="AMP-bd_C_sf"/>
</dbReference>
<dbReference type="InterPro" id="IPR042099">
    <property type="entry name" value="ANL_N_sf"/>
</dbReference>
<dbReference type="RefSeq" id="WP_207987928.1">
    <property type="nucleotide sequence ID" value="NZ_CP071794.1"/>
</dbReference>
<evidence type="ECO:0000256" key="2">
    <source>
        <dbReference type="ARBA" id="ARBA00022598"/>
    </source>
</evidence>
<comment type="similarity">
    <text evidence="1">Belongs to the ATP-dependent AMP-binding enzyme family.</text>
</comment>
<dbReference type="PROSITE" id="PS00455">
    <property type="entry name" value="AMP_BINDING"/>
    <property type="match status" value="1"/>
</dbReference>
<sequence>MAGAMQGSALKITNLIDHAAREHSTREIVSYWADGSLTRTNWGEIGQNARKFSQALQRLGMKKGDRIATIAMNHAHHLISWYGSAGIGGILHTVNPRLFEEQLVYIINHAEDRVLLFDKMFTPIIEMLKPQLKTVEHYIQFDGEKGDYPVFRELVDAEDGNFDWVDVDENDPCGLCYTSGTTGNPKGVLYEHRSNVLHALTEVQPDIMDLATRSVMLPIVPMFHANAWGLPFACAAVGAKMVFSASNEAPVLWKLIREEGVTHSAGVPTVWLSMFADMDANGGDYGKLQVITIGGSACPRSMIERLMKNGMRVAHAWGMTETSPIGTAGSLPANWDDLSFDEQVDVICKQGRPPFGVELRVVDDDGNVLPRDGESSGTLEIRGPWIIKRYYRADEEAVEDDLWFDTGDVAVLHPDGTMQITDRAKDVIKSGGEWISSIELENAAVGCPGVAEAAAVGVYHPKWDERPLLLVVKKPDAEVTQEDVIAYLTDKVAKWWLPDEVKFIDELPHTATGKILKRALRDEYKDYKLKSLAEVDSL</sequence>
<evidence type="ECO:0000256" key="3">
    <source>
        <dbReference type="ARBA" id="ARBA00022832"/>
    </source>
</evidence>
<keyword evidence="4" id="KW-0443">Lipid metabolism</keyword>
<dbReference type="SUPFAM" id="SSF56801">
    <property type="entry name" value="Acetyl-CoA synthetase-like"/>
    <property type="match status" value="1"/>
</dbReference>
<dbReference type="PANTHER" id="PTHR43859">
    <property type="entry name" value="ACYL-ACTIVATING ENZYME"/>
    <property type="match status" value="1"/>
</dbReference>
<dbReference type="InterPro" id="IPR025110">
    <property type="entry name" value="AMP-bd_C"/>
</dbReference>
<keyword evidence="2 7" id="KW-0436">Ligase</keyword>
<dbReference type="CDD" id="cd12119">
    <property type="entry name" value="ttLC_FACS_AlkK_like"/>
    <property type="match status" value="1"/>
</dbReference>
<dbReference type="NCBIfam" id="NF004837">
    <property type="entry name" value="PRK06187.1"/>
    <property type="match status" value="1"/>
</dbReference>
<dbReference type="InterPro" id="IPR020845">
    <property type="entry name" value="AMP-binding_CS"/>
</dbReference>
<evidence type="ECO:0000313" key="8">
    <source>
        <dbReference type="Proteomes" id="UP000663923"/>
    </source>
</evidence>
<name>A0ABX7T3G1_9SPHN</name>
<protein>
    <submittedName>
        <fullName evidence="7">Long-chain fatty acid--CoA ligase</fullName>
    </submittedName>
</protein>
<proteinExistence type="inferred from homology"/>
<dbReference type="Proteomes" id="UP000663923">
    <property type="component" value="Chromosome"/>
</dbReference>
<evidence type="ECO:0000259" key="5">
    <source>
        <dbReference type="Pfam" id="PF00501"/>
    </source>
</evidence>
<dbReference type="Pfam" id="PF13193">
    <property type="entry name" value="AMP-binding_C"/>
    <property type="match status" value="1"/>
</dbReference>
<dbReference type="Pfam" id="PF00501">
    <property type="entry name" value="AMP-binding"/>
    <property type="match status" value="1"/>
</dbReference>
<dbReference type="EMBL" id="CP071794">
    <property type="protein sequence ID" value="QTD56106.1"/>
    <property type="molecule type" value="Genomic_DNA"/>
</dbReference>
<accession>A0ABX7T3G1</accession>
<dbReference type="Gene3D" id="3.40.50.12780">
    <property type="entry name" value="N-terminal domain of ligase-like"/>
    <property type="match status" value="1"/>
</dbReference>
<feature type="domain" description="AMP-dependent synthetase/ligase" evidence="5">
    <location>
        <begin position="17"/>
        <end position="391"/>
    </location>
</feature>
<evidence type="ECO:0000313" key="7">
    <source>
        <dbReference type="EMBL" id="QTD56106.1"/>
    </source>
</evidence>
<gene>
    <name evidence="7" type="ORF">J4G78_00390</name>
</gene>
<keyword evidence="8" id="KW-1185">Reference proteome</keyword>
<reference evidence="7 8" key="1">
    <citation type="submission" date="2021-03" db="EMBL/GenBank/DDBJ databases">
        <title>Complete genome of Parasphingorhabdus_sp.JHSY0214.</title>
        <authorList>
            <person name="Yoo J.H."/>
            <person name="Bae J.W."/>
        </authorList>
    </citation>
    <scope>NUCLEOTIDE SEQUENCE [LARGE SCALE GENOMIC DNA]</scope>
    <source>
        <strain evidence="7 8">JHSY0214</strain>
    </source>
</reference>
<feature type="domain" description="AMP-binding enzyme C-terminal" evidence="6">
    <location>
        <begin position="439"/>
        <end position="514"/>
    </location>
</feature>
<keyword evidence="3" id="KW-0276">Fatty acid metabolism</keyword>
<evidence type="ECO:0000259" key="6">
    <source>
        <dbReference type="Pfam" id="PF13193"/>
    </source>
</evidence>
<organism evidence="7 8">
    <name type="scientific">Parasphingorhabdus cellanae</name>
    <dbReference type="NCBI Taxonomy" id="2806553"/>
    <lineage>
        <taxon>Bacteria</taxon>
        <taxon>Pseudomonadati</taxon>
        <taxon>Pseudomonadota</taxon>
        <taxon>Alphaproteobacteria</taxon>
        <taxon>Sphingomonadales</taxon>
        <taxon>Sphingomonadaceae</taxon>
        <taxon>Parasphingorhabdus</taxon>
    </lineage>
</organism>
<dbReference type="Gene3D" id="3.30.300.30">
    <property type="match status" value="1"/>
</dbReference>
<dbReference type="GO" id="GO:0016874">
    <property type="term" value="F:ligase activity"/>
    <property type="evidence" value="ECO:0007669"/>
    <property type="project" value="UniProtKB-KW"/>
</dbReference>
<evidence type="ECO:0000256" key="4">
    <source>
        <dbReference type="ARBA" id="ARBA00023098"/>
    </source>
</evidence>
<dbReference type="InterPro" id="IPR000873">
    <property type="entry name" value="AMP-dep_synth/lig_dom"/>
</dbReference>